<name>A0ABS0BZX4_9NOCA</name>
<evidence type="ECO:0000313" key="2">
    <source>
        <dbReference type="EMBL" id="MBF6223688.1"/>
    </source>
</evidence>
<dbReference type="Proteomes" id="UP000807309">
    <property type="component" value="Unassembled WGS sequence"/>
</dbReference>
<dbReference type="SUPFAM" id="SSF50475">
    <property type="entry name" value="FMN-binding split barrel"/>
    <property type="match status" value="1"/>
</dbReference>
<reference evidence="2 3" key="1">
    <citation type="submission" date="2020-10" db="EMBL/GenBank/DDBJ databases">
        <title>Identification of Nocardia species via Next-generation sequencing and recognition of intraspecies genetic diversity.</title>
        <authorList>
            <person name="Li P."/>
            <person name="Li P."/>
            <person name="Lu B."/>
        </authorList>
    </citation>
    <scope>NUCLEOTIDE SEQUENCE [LARGE SCALE GENOMIC DNA]</scope>
    <source>
        <strain evidence="2 3">N-11</strain>
    </source>
</reference>
<comment type="caution">
    <text evidence="2">The sequence shown here is derived from an EMBL/GenBank/DDBJ whole genome shotgun (WGS) entry which is preliminary data.</text>
</comment>
<feature type="domain" description="Pyridoxamine 5'-phosphate oxidase N-terminal" evidence="1">
    <location>
        <begin position="12"/>
        <end position="144"/>
    </location>
</feature>
<evidence type="ECO:0000313" key="3">
    <source>
        <dbReference type="Proteomes" id="UP000807309"/>
    </source>
</evidence>
<organism evidence="2 3">
    <name type="scientific">Nocardia abscessus</name>
    <dbReference type="NCBI Taxonomy" id="120957"/>
    <lineage>
        <taxon>Bacteria</taxon>
        <taxon>Bacillati</taxon>
        <taxon>Actinomycetota</taxon>
        <taxon>Actinomycetes</taxon>
        <taxon>Mycobacteriales</taxon>
        <taxon>Nocardiaceae</taxon>
        <taxon>Nocardia</taxon>
    </lineage>
</organism>
<keyword evidence="3" id="KW-1185">Reference proteome</keyword>
<dbReference type="Gene3D" id="2.30.110.10">
    <property type="entry name" value="Electron Transport, Fmn-binding Protein, Chain A"/>
    <property type="match status" value="1"/>
</dbReference>
<sequence length="161" mass="18671">MTQQVTSFAEIEAEFDAYVGRIVYSTMVTVDKRNRPRTRVLIPIWENVDGRPLGWLGTYRTPVKAAHIANNPHVNFSYWAQGTNNSVAVDATAEWVDTPEIRQWVWELYRKTSPRGAGYDLGQFWRSPQDPQLQILRLEPWRVQVIRGMDLRGRIWQALSA</sequence>
<gene>
    <name evidence="2" type="ORF">IU470_00915</name>
</gene>
<dbReference type="EMBL" id="JADLRE010000001">
    <property type="protein sequence ID" value="MBF6223688.1"/>
    <property type="molecule type" value="Genomic_DNA"/>
</dbReference>
<proteinExistence type="predicted"/>
<dbReference type="InterPro" id="IPR012349">
    <property type="entry name" value="Split_barrel_FMN-bd"/>
</dbReference>
<accession>A0ABS0BZX4</accession>
<evidence type="ECO:0000259" key="1">
    <source>
        <dbReference type="Pfam" id="PF01243"/>
    </source>
</evidence>
<protein>
    <submittedName>
        <fullName evidence="2">Pyridoxamine 5'-phosphate oxidase family protein</fullName>
    </submittedName>
</protein>
<dbReference type="Pfam" id="PF01243">
    <property type="entry name" value="PNPOx_N"/>
    <property type="match status" value="1"/>
</dbReference>
<dbReference type="InterPro" id="IPR011576">
    <property type="entry name" value="Pyridox_Oxase_N"/>
</dbReference>
<dbReference type="RefSeq" id="WP_195031106.1">
    <property type="nucleotide sequence ID" value="NZ_JADLRE010000001.1"/>
</dbReference>